<evidence type="ECO:0000313" key="2">
    <source>
        <dbReference type="Proteomes" id="UP000004080"/>
    </source>
</evidence>
<organism evidence="1 2">
    <name type="scientific">Fictibacillus macauensis ZFHKF-1</name>
    <dbReference type="NCBI Taxonomy" id="1196324"/>
    <lineage>
        <taxon>Bacteria</taxon>
        <taxon>Bacillati</taxon>
        <taxon>Bacillota</taxon>
        <taxon>Bacilli</taxon>
        <taxon>Bacillales</taxon>
        <taxon>Fictibacillaceae</taxon>
        <taxon>Fictibacillus</taxon>
    </lineage>
</organism>
<evidence type="ECO:0000313" key="1">
    <source>
        <dbReference type="EMBL" id="EIT83936.1"/>
    </source>
</evidence>
<accession>I8IWR7</accession>
<protein>
    <submittedName>
        <fullName evidence="1">Putative esterase</fullName>
    </submittedName>
</protein>
<dbReference type="AlphaFoldDB" id="I8IWR7"/>
<dbReference type="Proteomes" id="UP000004080">
    <property type="component" value="Unassembled WGS sequence"/>
</dbReference>
<dbReference type="PATRIC" id="fig|1196324.3.peg.3657"/>
<dbReference type="Gene3D" id="3.40.50.1820">
    <property type="entry name" value="alpha/beta hydrolase"/>
    <property type="match status" value="1"/>
</dbReference>
<proteinExistence type="predicted"/>
<dbReference type="eggNOG" id="COG2382">
    <property type="taxonomic scope" value="Bacteria"/>
</dbReference>
<name>I8IWR7_9BACL</name>
<dbReference type="InterPro" id="IPR050583">
    <property type="entry name" value="Mycobacterial_A85_antigen"/>
</dbReference>
<dbReference type="PANTHER" id="PTHR48098">
    <property type="entry name" value="ENTEROCHELIN ESTERASE-RELATED"/>
    <property type="match status" value="1"/>
</dbReference>
<dbReference type="SUPFAM" id="SSF53474">
    <property type="entry name" value="alpha/beta-Hydrolases"/>
    <property type="match status" value="1"/>
</dbReference>
<dbReference type="RefSeq" id="WP_007203652.1">
    <property type="nucleotide sequence ID" value="NZ_AKKV01000042.1"/>
</dbReference>
<dbReference type="PANTHER" id="PTHR48098:SF3">
    <property type="entry name" value="IRON(III) ENTEROBACTIN ESTERASE"/>
    <property type="match status" value="1"/>
</dbReference>
<comment type="caution">
    <text evidence="1">The sequence shown here is derived from an EMBL/GenBank/DDBJ whole genome shotgun (WGS) entry which is preliminary data.</text>
</comment>
<dbReference type="STRING" id="1196324.A374_17914"/>
<dbReference type="Pfam" id="PF00756">
    <property type="entry name" value="Esterase"/>
    <property type="match status" value="1"/>
</dbReference>
<dbReference type="EMBL" id="AKKV01000042">
    <property type="protein sequence ID" value="EIT83936.1"/>
    <property type="molecule type" value="Genomic_DNA"/>
</dbReference>
<gene>
    <name evidence="1" type="ORF">A374_17914</name>
</gene>
<sequence>MSLFISENPLASQVLGRTIDVKWLFPETLTEGDVQLLFVQDGYYYMKLGGLKETFTALLEEKPAEMNNVIMITVSPGSPSQRRDLYHPEGAHFEQFLHFFYDELLPDVERKLAAMNLQPVKMGGLGDSLAGVAALYLAITQPTRWTHLMLQSAAFDEGIIADVTHQLQQPSWHIYQVVGEHENHFKSPVTGEITHITDGNEAVRRLFLQQQLALDYHREDAEHVWVFWKEDLRRALHFFVQS</sequence>
<dbReference type="InterPro" id="IPR000801">
    <property type="entry name" value="Esterase-like"/>
</dbReference>
<reference evidence="1 2" key="1">
    <citation type="journal article" date="2012" name="J. Bacteriol.">
        <title>Genome of Bacillus macauensis ZFHKF-1, a Long-Chain-Forming Bacterium.</title>
        <authorList>
            <person name="Cai L."/>
            <person name="Zhang T."/>
        </authorList>
    </citation>
    <scope>NUCLEOTIDE SEQUENCE [LARGE SCALE GENOMIC DNA]</scope>
    <source>
        <strain evidence="1 2">ZFHKF-1</strain>
    </source>
</reference>
<dbReference type="InterPro" id="IPR029058">
    <property type="entry name" value="AB_hydrolase_fold"/>
</dbReference>
<keyword evidence="2" id="KW-1185">Reference proteome</keyword>